<dbReference type="PANTHER" id="PTHR45527:SF14">
    <property type="entry name" value="PLIPASTATIN SYNTHASE SUBUNIT B"/>
    <property type="match status" value="1"/>
</dbReference>
<accession>A0A0F9EHF3</accession>
<proteinExistence type="predicted"/>
<organism evidence="2">
    <name type="scientific">marine sediment metagenome</name>
    <dbReference type="NCBI Taxonomy" id="412755"/>
    <lineage>
        <taxon>unclassified sequences</taxon>
        <taxon>metagenomes</taxon>
        <taxon>ecological metagenomes</taxon>
    </lineage>
</organism>
<dbReference type="GO" id="GO:0043041">
    <property type="term" value="P:amino acid activation for nonribosomal peptide biosynthetic process"/>
    <property type="evidence" value="ECO:0007669"/>
    <property type="project" value="TreeGrafter"/>
</dbReference>
<dbReference type="GO" id="GO:0031177">
    <property type="term" value="F:phosphopantetheine binding"/>
    <property type="evidence" value="ECO:0007669"/>
    <property type="project" value="TreeGrafter"/>
</dbReference>
<dbReference type="EMBL" id="LAZR01027440">
    <property type="protein sequence ID" value="KKL65726.1"/>
    <property type="molecule type" value="Genomic_DNA"/>
</dbReference>
<evidence type="ECO:0000313" key="2">
    <source>
        <dbReference type="EMBL" id="KKL65726.1"/>
    </source>
</evidence>
<reference evidence="2" key="1">
    <citation type="journal article" date="2015" name="Nature">
        <title>Complex archaea that bridge the gap between prokaryotes and eukaryotes.</title>
        <authorList>
            <person name="Spang A."/>
            <person name="Saw J.H."/>
            <person name="Jorgensen S.L."/>
            <person name="Zaremba-Niedzwiedzka K."/>
            <person name="Martijn J."/>
            <person name="Lind A.E."/>
            <person name="van Eijk R."/>
            <person name="Schleper C."/>
            <person name="Guy L."/>
            <person name="Ettema T.J."/>
        </authorList>
    </citation>
    <scope>NUCLEOTIDE SEQUENCE</scope>
</reference>
<dbReference type="GO" id="GO:0005829">
    <property type="term" value="C:cytosol"/>
    <property type="evidence" value="ECO:0007669"/>
    <property type="project" value="TreeGrafter"/>
</dbReference>
<name>A0A0F9EHF3_9ZZZZ</name>
<sequence length="287" mass="32621">MKTLVIGFNGEFSGKEILQEAIVDLGHEVHLVDEQSSPISLDVCCYLEDQGDKLLVSSNYLAETYSLCLQAFTDRSAILLSEDNKTFYEIAQVADENEQSLIDAWVDSLIVIAQEQVSTLALIELPQATFEKPQQVLSPEEYQQIVIDWNQTDAPYPQDKTLQQLFEAQVEKTPDNIALVFEDEQLSYRELNQRANQLARVIRELYQHSQSKPLAPDTLIALYLDRSLEMVISILAVLKAGGAYVPIAPEYPKERTLFMLEDTEAALVITQKQYLTRWDDWLQDSVV</sequence>
<feature type="non-terminal residue" evidence="2">
    <location>
        <position position="287"/>
    </location>
</feature>
<dbReference type="AlphaFoldDB" id="A0A0F9EHF3"/>
<protein>
    <recommendedName>
        <fullName evidence="1">AMP-dependent synthetase/ligase domain-containing protein</fullName>
    </recommendedName>
</protein>
<dbReference type="SUPFAM" id="SSF56801">
    <property type="entry name" value="Acetyl-CoA synthetase-like"/>
    <property type="match status" value="1"/>
</dbReference>
<dbReference type="Pfam" id="PF00501">
    <property type="entry name" value="AMP-binding"/>
    <property type="match status" value="1"/>
</dbReference>
<evidence type="ECO:0000259" key="1">
    <source>
        <dbReference type="Pfam" id="PF00501"/>
    </source>
</evidence>
<feature type="domain" description="AMP-dependent synthetase/ligase" evidence="1">
    <location>
        <begin position="166"/>
        <end position="272"/>
    </location>
</feature>
<dbReference type="InterPro" id="IPR000873">
    <property type="entry name" value="AMP-dep_synth/lig_dom"/>
</dbReference>
<dbReference type="PANTHER" id="PTHR45527">
    <property type="entry name" value="NONRIBOSOMAL PEPTIDE SYNTHETASE"/>
    <property type="match status" value="1"/>
</dbReference>
<comment type="caution">
    <text evidence="2">The sequence shown here is derived from an EMBL/GenBank/DDBJ whole genome shotgun (WGS) entry which is preliminary data.</text>
</comment>
<gene>
    <name evidence="2" type="ORF">LCGC14_2152110</name>
</gene>
<dbReference type="GO" id="GO:0044550">
    <property type="term" value="P:secondary metabolite biosynthetic process"/>
    <property type="evidence" value="ECO:0007669"/>
    <property type="project" value="TreeGrafter"/>
</dbReference>
<dbReference type="Gene3D" id="3.40.50.980">
    <property type="match status" value="2"/>
</dbReference>